<dbReference type="InterPro" id="IPR011322">
    <property type="entry name" value="N-reg_PII-like_a/b"/>
</dbReference>
<dbReference type="GO" id="GO:0030234">
    <property type="term" value="F:enzyme regulator activity"/>
    <property type="evidence" value="ECO:0007669"/>
    <property type="project" value="InterPro"/>
</dbReference>
<feature type="modified residue" description="O-UMP-tyrosine" evidence="1">
    <location>
        <position position="52"/>
    </location>
</feature>
<dbReference type="SMART" id="SM00938">
    <property type="entry name" value="P-II"/>
    <property type="match status" value="1"/>
</dbReference>
<dbReference type="Proteomes" id="UP000020561">
    <property type="component" value="Unassembled WGS sequence"/>
</dbReference>
<gene>
    <name evidence="2" type="ORF">I545_0925</name>
</gene>
<dbReference type="PANTHER" id="PTHR30115:SF11">
    <property type="entry name" value="NITROGEN REGULATORY PROTEIN P-II HOMOLOG"/>
    <property type="match status" value="1"/>
</dbReference>
<dbReference type="GO" id="GO:0006808">
    <property type="term" value="P:regulation of nitrogen utilization"/>
    <property type="evidence" value="ECO:0007669"/>
    <property type="project" value="InterPro"/>
</dbReference>
<evidence type="ECO:0000313" key="3">
    <source>
        <dbReference type="Proteomes" id="UP000020561"/>
    </source>
</evidence>
<dbReference type="PRINTS" id="PR00340">
    <property type="entry name" value="PIIGLNB"/>
</dbReference>
<sequence length="108" mass="12133">MKLVTAVVKQLALDDIKTNLLRTEGVSWIAVSAVHVYEPQNGRAQFYRGVQYPTDIAPKVRFEVLVDDACVDEAVASITQAARFAENRDGELWICEVRTANHCPQRNM</sequence>
<evidence type="ECO:0000256" key="1">
    <source>
        <dbReference type="PIRSR" id="PIRSR602187-50"/>
    </source>
</evidence>
<dbReference type="PATRIC" id="fig|1299326.3.peg.892"/>
<dbReference type="AlphaFoldDB" id="X7ZP74"/>
<accession>X7ZP74</accession>
<dbReference type="PANTHER" id="PTHR30115">
    <property type="entry name" value="NITROGEN REGULATORY PROTEIN P-II"/>
    <property type="match status" value="1"/>
</dbReference>
<organism evidence="2 3">
    <name type="scientific">Mycobacterium kansasii 662</name>
    <dbReference type="NCBI Taxonomy" id="1299326"/>
    <lineage>
        <taxon>Bacteria</taxon>
        <taxon>Bacillati</taxon>
        <taxon>Actinomycetota</taxon>
        <taxon>Actinomycetes</taxon>
        <taxon>Mycobacteriales</taxon>
        <taxon>Mycobacteriaceae</taxon>
        <taxon>Mycobacterium</taxon>
    </lineage>
</organism>
<dbReference type="InterPro" id="IPR015867">
    <property type="entry name" value="N-reg_PII/ATP_PRibTrfase_C"/>
</dbReference>
<dbReference type="GO" id="GO:0005524">
    <property type="term" value="F:ATP binding"/>
    <property type="evidence" value="ECO:0007669"/>
    <property type="project" value="TreeGrafter"/>
</dbReference>
<dbReference type="Pfam" id="PF00543">
    <property type="entry name" value="P-II"/>
    <property type="match status" value="1"/>
</dbReference>
<dbReference type="GO" id="GO:0005829">
    <property type="term" value="C:cytosol"/>
    <property type="evidence" value="ECO:0007669"/>
    <property type="project" value="TreeGrafter"/>
</dbReference>
<reference evidence="2 3" key="1">
    <citation type="submission" date="2013-12" db="EMBL/GenBank/DDBJ databases">
        <authorList>
            <person name="Brown-Elliot B."/>
            <person name="Wallace R."/>
            <person name="Lenaerts A."/>
            <person name="Ordway D."/>
            <person name="DeGroote M.A."/>
            <person name="Parker T."/>
            <person name="Sizemore C."/>
            <person name="Tallon L.J."/>
            <person name="Sadzewicz L.K."/>
            <person name="Sengamalay N."/>
            <person name="Fraser C.M."/>
            <person name="Hine E."/>
            <person name="Shefchek K.A."/>
            <person name="Das S.P."/>
            <person name="Tettelin H."/>
        </authorList>
    </citation>
    <scope>NUCLEOTIDE SEQUENCE [LARGE SCALE GENOMIC DNA]</scope>
    <source>
        <strain evidence="2 3">662</strain>
    </source>
</reference>
<comment type="caution">
    <text evidence="2">The sequence shown here is derived from an EMBL/GenBank/DDBJ whole genome shotgun (WGS) entry which is preliminary data.</text>
</comment>
<dbReference type="SUPFAM" id="SSF54913">
    <property type="entry name" value="GlnB-like"/>
    <property type="match status" value="1"/>
</dbReference>
<keyword evidence="1" id="KW-0597">Phosphoprotein</keyword>
<name>X7ZP74_MYCKA</name>
<proteinExistence type="predicted"/>
<evidence type="ECO:0000313" key="2">
    <source>
        <dbReference type="EMBL" id="EUA21387.1"/>
    </source>
</evidence>
<dbReference type="InterPro" id="IPR002187">
    <property type="entry name" value="N-reg_PII"/>
</dbReference>
<protein>
    <submittedName>
        <fullName evidence="2">Nitrogen regulatory protein P-II</fullName>
    </submittedName>
</protein>
<dbReference type="PROSITE" id="PS51343">
    <property type="entry name" value="PII_GLNB_DOM"/>
    <property type="match status" value="1"/>
</dbReference>
<dbReference type="Gene3D" id="3.30.70.120">
    <property type="match status" value="1"/>
</dbReference>
<dbReference type="EMBL" id="JAOA01000001">
    <property type="protein sequence ID" value="EUA21387.1"/>
    <property type="molecule type" value="Genomic_DNA"/>
</dbReference>